<accession>A0A5J4SCC2</accession>
<name>A0A5J4SCC2_9ZZZZ</name>
<dbReference type="EMBL" id="SNRY01000254">
    <property type="protein sequence ID" value="KAA6343736.1"/>
    <property type="molecule type" value="Genomic_DNA"/>
</dbReference>
<organism evidence="1">
    <name type="scientific">termite gut metagenome</name>
    <dbReference type="NCBI Taxonomy" id="433724"/>
    <lineage>
        <taxon>unclassified sequences</taxon>
        <taxon>metagenomes</taxon>
        <taxon>organismal metagenomes</taxon>
    </lineage>
</organism>
<dbReference type="AlphaFoldDB" id="A0A5J4SCC2"/>
<sequence length="72" mass="8006">MISVSSIYPFPNLSAHRFVVSMHCYSSLLSLPVSSSLSNRADRFLSHVANVESSVIVVSRWVAATRLKMRLP</sequence>
<evidence type="ECO:0000313" key="1">
    <source>
        <dbReference type="EMBL" id="KAA6343736.1"/>
    </source>
</evidence>
<gene>
    <name evidence="1" type="ORF">EZS27_008614</name>
</gene>
<reference evidence="1" key="1">
    <citation type="submission" date="2019-03" db="EMBL/GenBank/DDBJ databases">
        <title>Single cell metagenomics reveals metabolic interactions within the superorganism composed of flagellate Streblomastix strix and complex community of Bacteroidetes bacteria on its surface.</title>
        <authorList>
            <person name="Treitli S.C."/>
            <person name="Kolisko M."/>
            <person name="Husnik F."/>
            <person name="Keeling P."/>
            <person name="Hampl V."/>
        </authorList>
    </citation>
    <scope>NUCLEOTIDE SEQUENCE</scope>
    <source>
        <strain evidence="1">STM</strain>
    </source>
</reference>
<protein>
    <submittedName>
        <fullName evidence="1">Uncharacterized protein</fullName>
    </submittedName>
</protein>
<comment type="caution">
    <text evidence="1">The sequence shown here is derived from an EMBL/GenBank/DDBJ whole genome shotgun (WGS) entry which is preliminary data.</text>
</comment>
<proteinExistence type="predicted"/>